<evidence type="ECO:0000256" key="1">
    <source>
        <dbReference type="SAM" id="SignalP"/>
    </source>
</evidence>
<dbReference type="InterPro" id="IPR002591">
    <property type="entry name" value="Phosphodiest/P_Trfase"/>
</dbReference>
<dbReference type="PROSITE" id="PS51257">
    <property type="entry name" value="PROKAR_LIPOPROTEIN"/>
    <property type="match status" value="1"/>
</dbReference>
<proteinExistence type="predicted"/>
<dbReference type="GO" id="GO:0016787">
    <property type="term" value="F:hydrolase activity"/>
    <property type="evidence" value="ECO:0007669"/>
    <property type="project" value="UniProtKB-ARBA"/>
</dbReference>
<protein>
    <submittedName>
        <fullName evidence="2">Ectonucleotide pyrophosphatase/phosphodiesterase family member 5-like</fullName>
    </submittedName>
</protein>
<feature type="chain" id="PRO_5024301426" evidence="1">
    <location>
        <begin position="18"/>
        <end position="454"/>
    </location>
</feature>
<dbReference type="CDD" id="cd16018">
    <property type="entry name" value="Enpp"/>
    <property type="match status" value="1"/>
</dbReference>
<dbReference type="Gene3D" id="3.30.1360.180">
    <property type="match status" value="1"/>
</dbReference>
<evidence type="ECO:0000313" key="2">
    <source>
        <dbReference type="WBParaSite" id="MCU_004789-RA"/>
    </source>
</evidence>
<dbReference type="WBParaSite" id="MCU_004789-RA">
    <property type="protein sequence ID" value="MCU_004789-RA"/>
    <property type="gene ID" value="MCU_004789"/>
</dbReference>
<dbReference type="SUPFAM" id="SSF53649">
    <property type="entry name" value="Alkaline phosphatase-like"/>
    <property type="match status" value="1"/>
</dbReference>
<keyword evidence="1" id="KW-0732">Signal</keyword>
<accession>A0A5K3F1Y5</accession>
<name>A0A5K3F1Y5_MESCO</name>
<organism evidence="2">
    <name type="scientific">Mesocestoides corti</name>
    <name type="common">Flatworm</name>
    <dbReference type="NCBI Taxonomy" id="53468"/>
    <lineage>
        <taxon>Eukaryota</taxon>
        <taxon>Metazoa</taxon>
        <taxon>Spiralia</taxon>
        <taxon>Lophotrochozoa</taxon>
        <taxon>Platyhelminthes</taxon>
        <taxon>Cestoda</taxon>
        <taxon>Eucestoda</taxon>
        <taxon>Cyclophyllidea</taxon>
        <taxon>Mesocestoididae</taxon>
        <taxon>Mesocestoides</taxon>
    </lineage>
</organism>
<dbReference type="Pfam" id="PF01663">
    <property type="entry name" value="Phosphodiest"/>
    <property type="match status" value="1"/>
</dbReference>
<dbReference type="PANTHER" id="PTHR10151:SF120">
    <property type="entry name" value="BIS(5'-ADENOSYL)-TRIPHOSPHATASE"/>
    <property type="match status" value="1"/>
</dbReference>
<dbReference type="AlphaFoldDB" id="A0A5K3F1Y5"/>
<reference evidence="2" key="1">
    <citation type="submission" date="2019-11" db="UniProtKB">
        <authorList>
            <consortium name="WormBaseParasite"/>
        </authorList>
    </citation>
    <scope>IDENTIFICATION</scope>
</reference>
<feature type="signal peptide" evidence="1">
    <location>
        <begin position="1"/>
        <end position="17"/>
    </location>
</feature>
<dbReference type="PANTHER" id="PTHR10151">
    <property type="entry name" value="ECTONUCLEOTIDE PYROPHOSPHATASE/PHOSPHODIESTERASE"/>
    <property type="match status" value="1"/>
</dbReference>
<dbReference type="InterPro" id="IPR017850">
    <property type="entry name" value="Alkaline_phosphatase_core_sf"/>
</dbReference>
<sequence>MRLVLACLFLLFSSCFGQKVILVSLDGFRHDYIEKALAAKRNVSAFQQITNAGFRAMKVQSVMLSLTFPSHFSLATGRYVENHGLVGNTFWDNDLKDNYVYTNDTKNLEPKWFTMNGNEPLWLTNQRNGGKSCVFYWPGSNSRMNGEMMYTDFGLYSSIPSLRFRVDRIMDWITKPDINFCMLYFNQPDNAGHKYGPDSTQVLDAIEEVNDGIAYLLQRIEQSKELDEPPNIIVTSDHGMTTVNYKKVVNASEVLSADEYIFGVDGSPASLGVWPKAEGQAAIDAIYNKLKTLQNCKVYKKEEIPEEYHFKNNSRIAPIVLIPDLGWMVQSDPNDPYKSSLNGMHGYNNSEPDMHPFLVAMGPGIKQIGPIEEFHQVDVYALVCLLLKIYRPNVVDSNVYRVIPVIKNLPSIDVIEAFNAYATGARSLPDGSMTLSANALILIFLSVIVQILQQ</sequence>
<dbReference type="Gene3D" id="3.40.720.10">
    <property type="entry name" value="Alkaline Phosphatase, subunit A"/>
    <property type="match status" value="1"/>
</dbReference>